<dbReference type="GO" id="GO:0005524">
    <property type="term" value="F:ATP binding"/>
    <property type="evidence" value="ECO:0007669"/>
    <property type="project" value="UniProtKB-KW"/>
</dbReference>
<comment type="similarity">
    <text evidence="2">Belongs to the CpsD/CapB family.</text>
</comment>
<dbReference type="InterPro" id="IPR027417">
    <property type="entry name" value="P-loop_NTPase"/>
</dbReference>
<evidence type="ECO:0000256" key="4">
    <source>
        <dbReference type="ARBA" id="ARBA00011903"/>
    </source>
</evidence>
<evidence type="ECO:0000256" key="5">
    <source>
        <dbReference type="ARBA" id="ARBA00022475"/>
    </source>
</evidence>
<feature type="domain" description="AAA" evidence="18">
    <location>
        <begin position="224"/>
        <end position="375"/>
    </location>
</feature>
<dbReference type="Pfam" id="PF02706">
    <property type="entry name" value="Wzz"/>
    <property type="match status" value="1"/>
</dbReference>
<evidence type="ECO:0000313" key="19">
    <source>
        <dbReference type="EMBL" id="CAA6828535.1"/>
    </source>
</evidence>
<evidence type="ECO:0000256" key="7">
    <source>
        <dbReference type="ARBA" id="ARBA00022679"/>
    </source>
</evidence>
<sequence length="429" mass="46475">MNESTCAASDLPVSPMTFRALWQRLMRQKTLILLVVVFSLLLTGLITWVMSPSFRTASILHLEKQGAQVVNAGELHRPIPGFGASSPFSHAQYEQLKSSELMIKVVDDLNPEVRLFGNNFRGPLFNLLLGGGVGFILGVALALLRESRSASVGSIDELQAFSGLPVLGTIPNVNKKNRRILSKATSGEVGFPLAEAYRIAATNLKYAGPEGVPQCLLLTSLEPGEGKSTSSINLAVSLSQIGHKVLLIDTDLRRPALHEKMGLNNHVGLTEYLHGDIKLSRVTQRISGVNNAFVITAGMINLDPVEALSSTRMKELVEMAAQYFDTTVLDAPPLTGFADALLLAEIADATLLVSSEDAHADKGRLSTALKQLQRVKQNVIGWLIVKARSGVVSEKYYARYRQASRKGLDITLTTPILLQKKGLNLTKSG</sequence>
<evidence type="ECO:0000256" key="12">
    <source>
        <dbReference type="ARBA" id="ARBA00022989"/>
    </source>
</evidence>
<evidence type="ECO:0000256" key="13">
    <source>
        <dbReference type="ARBA" id="ARBA00023136"/>
    </source>
</evidence>
<evidence type="ECO:0000256" key="15">
    <source>
        <dbReference type="ARBA" id="ARBA00051245"/>
    </source>
</evidence>
<feature type="domain" description="Polysaccharide chain length determinant N-terminal" evidence="17">
    <location>
        <begin position="18"/>
        <end position="109"/>
    </location>
</feature>
<dbReference type="Pfam" id="PF13614">
    <property type="entry name" value="AAA_31"/>
    <property type="match status" value="1"/>
</dbReference>
<dbReference type="InterPro" id="IPR025669">
    <property type="entry name" value="AAA_dom"/>
</dbReference>
<dbReference type="PANTHER" id="PTHR32309:SF13">
    <property type="entry name" value="FERRIC ENTEROBACTIN TRANSPORT PROTEIN FEPE"/>
    <property type="match status" value="1"/>
</dbReference>
<dbReference type="InterPro" id="IPR050445">
    <property type="entry name" value="Bact_polysacc_biosynth/exp"/>
</dbReference>
<evidence type="ECO:0000256" key="14">
    <source>
        <dbReference type="ARBA" id="ARBA00023137"/>
    </source>
</evidence>
<dbReference type="InterPro" id="IPR003856">
    <property type="entry name" value="LPS_length_determ_N"/>
</dbReference>
<dbReference type="NCBIfam" id="TIGR01007">
    <property type="entry name" value="eps_fam"/>
    <property type="match status" value="1"/>
</dbReference>
<evidence type="ECO:0000256" key="16">
    <source>
        <dbReference type="SAM" id="Phobius"/>
    </source>
</evidence>
<evidence type="ECO:0000259" key="17">
    <source>
        <dbReference type="Pfam" id="PF02706"/>
    </source>
</evidence>
<keyword evidence="13 16" id="KW-0472">Membrane</keyword>
<dbReference type="PANTHER" id="PTHR32309">
    <property type="entry name" value="TYROSINE-PROTEIN KINASE"/>
    <property type="match status" value="1"/>
</dbReference>
<dbReference type="EMBL" id="CACVAT010000470">
    <property type="protein sequence ID" value="CAA6828535.1"/>
    <property type="molecule type" value="Genomic_DNA"/>
</dbReference>
<reference evidence="19" key="1">
    <citation type="submission" date="2020-01" db="EMBL/GenBank/DDBJ databases">
        <authorList>
            <person name="Meier V. D."/>
            <person name="Meier V D."/>
        </authorList>
    </citation>
    <scope>NUCLEOTIDE SEQUENCE</scope>
    <source>
        <strain evidence="19">HLG_WM_MAG_09</strain>
    </source>
</reference>
<gene>
    <name evidence="19" type="ORF">HELGO_WM20553</name>
</gene>
<accession>A0A6S6U1V8</accession>
<dbReference type="Gene3D" id="3.40.50.300">
    <property type="entry name" value="P-loop containing nucleotide triphosphate hydrolases"/>
    <property type="match status" value="1"/>
</dbReference>
<evidence type="ECO:0000256" key="11">
    <source>
        <dbReference type="ARBA" id="ARBA00022840"/>
    </source>
</evidence>
<evidence type="ECO:0000256" key="3">
    <source>
        <dbReference type="ARBA" id="ARBA00008883"/>
    </source>
</evidence>
<keyword evidence="6" id="KW-0997">Cell inner membrane</keyword>
<evidence type="ECO:0000256" key="2">
    <source>
        <dbReference type="ARBA" id="ARBA00007316"/>
    </source>
</evidence>
<evidence type="ECO:0000256" key="1">
    <source>
        <dbReference type="ARBA" id="ARBA00004429"/>
    </source>
</evidence>
<keyword evidence="14" id="KW-0829">Tyrosine-protein kinase</keyword>
<keyword evidence="11" id="KW-0067">ATP-binding</keyword>
<comment type="similarity">
    <text evidence="3">Belongs to the etk/wzc family.</text>
</comment>
<dbReference type="AlphaFoldDB" id="A0A6S6U1V8"/>
<keyword evidence="8 16" id="KW-0812">Transmembrane</keyword>
<keyword evidence="5" id="KW-1003">Cell membrane</keyword>
<comment type="subcellular location">
    <subcellularLocation>
        <location evidence="1">Cell inner membrane</location>
        <topology evidence="1">Multi-pass membrane protein</topology>
    </subcellularLocation>
</comment>
<dbReference type="SUPFAM" id="SSF52540">
    <property type="entry name" value="P-loop containing nucleoside triphosphate hydrolases"/>
    <property type="match status" value="1"/>
</dbReference>
<dbReference type="EC" id="2.7.10.2" evidence="4"/>
<evidence type="ECO:0000256" key="6">
    <source>
        <dbReference type="ARBA" id="ARBA00022519"/>
    </source>
</evidence>
<keyword evidence="10 19" id="KW-0418">Kinase</keyword>
<evidence type="ECO:0000259" key="18">
    <source>
        <dbReference type="Pfam" id="PF13614"/>
    </source>
</evidence>
<organism evidence="19">
    <name type="scientific">uncultured Thiotrichaceae bacterium</name>
    <dbReference type="NCBI Taxonomy" id="298394"/>
    <lineage>
        <taxon>Bacteria</taxon>
        <taxon>Pseudomonadati</taxon>
        <taxon>Pseudomonadota</taxon>
        <taxon>Gammaproteobacteria</taxon>
        <taxon>Thiotrichales</taxon>
        <taxon>Thiotrichaceae</taxon>
        <taxon>environmental samples</taxon>
    </lineage>
</organism>
<feature type="transmembrane region" description="Helical" evidence="16">
    <location>
        <begin position="124"/>
        <end position="144"/>
    </location>
</feature>
<keyword evidence="12 16" id="KW-1133">Transmembrane helix</keyword>
<protein>
    <recommendedName>
        <fullName evidence="4">non-specific protein-tyrosine kinase</fullName>
        <ecNumber evidence="4">2.7.10.2</ecNumber>
    </recommendedName>
</protein>
<dbReference type="GO" id="GO:0005886">
    <property type="term" value="C:plasma membrane"/>
    <property type="evidence" value="ECO:0007669"/>
    <property type="project" value="UniProtKB-SubCell"/>
</dbReference>
<evidence type="ECO:0000256" key="10">
    <source>
        <dbReference type="ARBA" id="ARBA00022777"/>
    </source>
</evidence>
<dbReference type="CDD" id="cd05387">
    <property type="entry name" value="BY-kinase"/>
    <property type="match status" value="1"/>
</dbReference>
<dbReference type="InterPro" id="IPR005702">
    <property type="entry name" value="Wzc-like_C"/>
</dbReference>
<keyword evidence="7 19" id="KW-0808">Transferase</keyword>
<evidence type="ECO:0000256" key="8">
    <source>
        <dbReference type="ARBA" id="ARBA00022692"/>
    </source>
</evidence>
<feature type="transmembrane region" description="Helical" evidence="16">
    <location>
        <begin position="31"/>
        <end position="50"/>
    </location>
</feature>
<keyword evidence="9" id="KW-0547">Nucleotide-binding</keyword>
<comment type="catalytic activity">
    <reaction evidence="15">
        <text>L-tyrosyl-[protein] + ATP = O-phospho-L-tyrosyl-[protein] + ADP + H(+)</text>
        <dbReference type="Rhea" id="RHEA:10596"/>
        <dbReference type="Rhea" id="RHEA-COMP:10136"/>
        <dbReference type="Rhea" id="RHEA-COMP:20101"/>
        <dbReference type="ChEBI" id="CHEBI:15378"/>
        <dbReference type="ChEBI" id="CHEBI:30616"/>
        <dbReference type="ChEBI" id="CHEBI:46858"/>
        <dbReference type="ChEBI" id="CHEBI:61978"/>
        <dbReference type="ChEBI" id="CHEBI:456216"/>
        <dbReference type="EC" id="2.7.10.2"/>
    </reaction>
</comment>
<dbReference type="GO" id="GO:0004715">
    <property type="term" value="F:non-membrane spanning protein tyrosine kinase activity"/>
    <property type="evidence" value="ECO:0007669"/>
    <property type="project" value="UniProtKB-EC"/>
</dbReference>
<evidence type="ECO:0000256" key="9">
    <source>
        <dbReference type="ARBA" id="ARBA00022741"/>
    </source>
</evidence>
<name>A0A6S6U1V8_9GAMM</name>
<proteinExistence type="inferred from homology"/>